<sequence length="165" mass="17164">MTAGTISSPTGMPPAPSSPGALASPHEESGRGGPIPTPTRIAIAKIWVCSVFAASIAIIAWASAFTAPLPVNWIDIPGGVWAASLSTIVAVSLKTVALGLRRGSGWARRLAIDFCWIALAAILCGSLIEQDLLMLIALLYPLVLLGLLLHRASRRWCTAEQASGA</sequence>
<name>A0A895XMJ8_9ACTN</name>
<dbReference type="KEGG" id="nav:JQS30_10510"/>
<feature type="transmembrane region" description="Helical" evidence="2">
    <location>
        <begin position="46"/>
        <end position="67"/>
    </location>
</feature>
<feature type="transmembrane region" description="Helical" evidence="2">
    <location>
        <begin position="79"/>
        <end position="98"/>
    </location>
</feature>
<proteinExistence type="predicted"/>
<feature type="transmembrane region" description="Helical" evidence="2">
    <location>
        <begin position="134"/>
        <end position="150"/>
    </location>
</feature>
<dbReference type="RefSeq" id="WP_213170235.1">
    <property type="nucleotide sequence ID" value="NZ_CP070496.1"/>
</dbReference>
<dbReference type="AlphaFoldDB" id="A0A895XMJ8"/>
<dbReference type="Proteomes" id="UP000662939">
    <property type="component" value="Chromosome"/>
</dbReference>
<evidence type="ECO:0000313" key="4">
    <source>
        <dbReference type="Proteomes" id="UP000662939"/>
    </source>
</evidence>
<keyword evidence="2" id="KW-1133">Transmembrane helix</keyword>
<protein>
    <submittedName>
        <fullName evidence="3">Uncharacterized protein</fullName>
    </submittedName>
</protein>
<evidence type="ECO:0000313" key="3">
    <source>
        <dbReference type="EMBL" id="QSB04235.1"/>
    </source>
</evidence>
<organism evidence="3 4">
    <name type="scientific">Natronoglycomyces albus</name>
    <dbReference type="NCBI Taxonomy" id="2811108"/>
    <lineage>
        <taxon>Bacteria</taxon>
        <taxon>Bacillati</taxon>
        <taxon>Actinomycetota</taxon>
        <taxon>Actinomycetes</taxon>
        <taxon>Glycomycetales</taxon>
        <taxon>Glycomycetaceae</taxon>
        <taxon>Natronoglycomyces</taxon>
    </lineage>
</organism>
<reference evidence="3" key="1">
    <citation type="submission" date="2021-02" db="EMBL/GenBank/DDBJ databases">
        <title>Natronoglycomyces albus gen. nov., sp. nov, a haloalkaliphilic actinobacterium from a soda solonchak soil.</title>
        <authorList>
            <person name="Sorokin D.Y."/>
            <person name="Khijniak T.V."/>
            <person name="Zakharycheva A.P."/>
            <person name="Boueva O.V."/>
            <person name="Ariskina E.V."/>
            <person name="Hahnke R.L."/>
            <person name="Bunk B."/>
            <person name="Sproer C."/>
            <person name="Schumann P."/>
            <person name="Evtushenko L.I."/>
            <person name="Kublanov I.V."/>
        </authorList>
    </citation>
    <scope>NUCLEOTIDE SEQUENCE</scope>
    <source>
        <strain evidence="3">DSM 106290</strain>
    </source>
</reference>
<keyword evidence="2" id="KW-0472">Membrane</keyword>
<keyword evidence="4" id="KW-1185">Reference proteome</keyword>
<feature type="region of interest" description="Disordered" evidence="1">
    <location>
        <begin position="1"/>
        <end position="34"/>
    </location>
</feature>
<evidence type="ECO:0000256" key="1">
    <source>
        <dbReference type="SAM" id="MobiDB-lite"/>
    </source>
</evidence>
<accession>A0A895XMJ8</accession>
<gene>
    <name evidence="3" type="ORF">JQS30_10510</name>
</gene>
<evidence type="ECO:0000256" key="2">
    <source>
        <dbReference type="SAM" id="Phobius"/>
    </source>
</evidence>
<keyword evidence="2" id="KW-0812">Transmembrane</keyword>
<dbReference type="EMBL" id="CP070496">
    <property type="protein sequence ID" value="QSB04235.1"/>
    <property type="molecule type" value="Genomic_DNA"/>
</dbReference>
<feature type="transmembrane region" description="Helical" evidence="2">
    <location>
        <begin position="110"/>
        <end position="128"/>
    </location>
</feature>